<proteinExistence type="predicted"/>
<name>K1Z4A2_9BACT</name>
<dbReference type="AlphaFoldDB" id="K1Z4A2"/>
<keyword evidence="1" id="KW-0812">Transmembrane</keyword>
<keyword evidence="1" id="KW-0472">Membrane</keyword>
<dbReference type="EMBL" id="AMFJ01028886">
    <property type="protein sequence ID" value="EKD44382.1"/>
    <property type="molecule type" value="Genomic_DNA"/>
</dbReference>
<protein>
    <submittedName>
        <fullName evidence="2">Uncharacterized protein</fullName>
    </submittedName>
</protein>
<evidence type="ECO:0000256" key="1">
    <source>
        <dbReference type="SAM" id="Phobius"/>
    </source>
</evidence>
<keyword evidence="1" id="KW-1133">Transmembrane helix</keyword>
<sequence length="64" mass="7538">MKKNVIIIDFLLLGIFTLIIVSKFIDLSFVKIIQLIFFSLIAIHIIQHRKIIYCSFKKLIMNSK</sequence>
<comment type="caution">
    <text evidence="2">The sequence shown here is derived from an EMBL/GenBank/DDBJ whole genome shotgun (WGS) entry which is preliminary data.</text>
</comment>
<evidence type="ECO:0000313" key="2">
    <source>
        <dbReference type="EMBL" id="EKD44382.1"/>
    </source>
</evidence>
<organism evidence="2">
    <name type="scientific">uncultured bacterium</name>
    <name type="common">gcode 4</name>
    <dbReference type="NCBI Taxonomy" id="1234023"/>
    <lineage>
        <taxon>Bacteria</taxon>
        <taxon>environmental samples</taxon>
    </lineage>
</organism>
<accession>K1Z4A2</accession>
<feature type="transmembrane region" description="Helical" evidence="1">
    <location>
        <begin position="5"/>
        <end position="22"/>
    </location>
</feature>
<feature type="transmembrane region" description="Helical" evidence="1">
    <location>
        <begin position="28"/>
        <end position="46"/>
    </location>
</feature>
<gene>
    <name evidence="2" type="ORF">ACD_71C00155G0002</name>
</gene>
<reference evidence="2" key="1">
    <citation type="journal article" date="2012" name="Science">
        <title>Fermentation, hydrogen, and sulfur metabolism in multiple uncultivated bacterial phyla.</title>
        <authorList>
            <person name="Wrighton K.C."/>
            <person name="Thomas B.C."/>
            <person name="Sharon I."/>
            <person name="Miller C.S."/>
            <person name="Castelle C.J."/>
            <person name="VerBerkmoes N.C."/>
            <person name="Wilkins M.J."/>
            <person name="Hettich R.L."/>
            <person name="Lipton M.S."/>
            <person name="Williams K.H."/>
            <person name="Long P.E."/>
            <person name="Banfield J.F."/>
        </authorList>
    </citation>
    <scope>NUCLEOTIDE SEQUENCE [LARGE SCALE GENOMIC DNA]</scope>
</reference>